<accession>A0A919F8A8</accession>
<dbReference type="InterPro" id="IPR020051">
    <property type="entry name" value="SagB-type_dehydrogenase"/>
</dbReference>
<evidence type="ECO:0000259" key="1">
    <source>
        <dbReference type="Pfam" id="PF00881"/>
    </source>
</evidence>
<reference evidence="2" key="2">
    <citation type="submission" date="2020-09" db="EMBL/GenBank/DDBJ databases">
        <authorList>
            <person name="Sun Q."/>
            <person name="Ohkuma M."/>
        </authorList>
    </citation>
    <scope>NUCLEOTIDE SEQUENCE</scope>
    <source>
        <strain evidence="2">JCM 13306</strain>
    </source>
</reference>
<dbReference type="InterPro" id="IPR052544">
    <property type="entry name" value="Bacteriocin_Proc_Enz"/>
</dbReference>
<evidence type="ECO:0000313" key="2">
    <source>
        <dbReference type="EMBL" id="GHH54140.1"/>
    </source>
</evidence>
<dbReference type="InterPro" id="IPR030965">
    <property type="entry name" value="SagB-rel_DH_2"/>
</dbReference>
<feature type="domain" description="Nitroreductase" evidence="1">
    <location>
        <begin position="177"/>
        <end position="364"/>
    </location>
</feature>
<name>A0A919F8A8_9XANT</name>
<protein>
    <recommendedName>
        <fullName evidence="1">Nitroreductase domain-containing protein</fullName>
    </recommendedName>
</protein>
<reference evidence="2" key="1">
    <citation type="journal article" date="2014" name="Int. J. Syst. Evol. Microbiol.">
        <title>Complete genome sequence of Corynebacterium casei LMG S-19264T (=DSM 44701T), isolated from a smear-ripened cheese.</title>
        <authorList>
            <consortium name="US DOE Joint Genome Institute (JGI-PGF)"/>
            <person name="Walter F."/>
            <person name="Albersmeier A."/>
            <person name="Kalinowski J."/>
            <person name="Ruckert C."/>
        </authorList>
    </citation>
    <scope>NUCLEOTIDE SEQUENCE</scope>
    <source>
        <strain evidence="2">JCM 13306</strain>
    </source>
</reference>
<proteinExistence type="predicted"/>
<comment type="caution">
    <text evidence="2">The sequence shown here is derived from an EMBL/GenBank/DDBJ whole genome shotgun (WGS) entry which is preliminary data.</text>
</comment>
<organism evidence="2 3">
    <name type="scientific">Xanthomonas boreopolis</name>
    <dbReference type="NCBI Taxonomy" id="86183"/>
    <lineage>
        <taxon>Bacteria</taxon>
        <taxon>Pseudomonadati</taxon>
        <taxon>Pseudomonadota</taxon>
        <taxon>Gammaproteobacteria</taxon>
        <taxon>Lysobacterales</taxon>
        <taxon>Lysobacteraceae</taxon>
        <taxon>Xanthomonas</taxon>
    </lineage>
</organism>
<dbReference type="RefSeq" id="WP_434026906.1">
    <property type="nucleotide sequence ID" value="NZ_BNBA01000014.1"/>
</dbReference>
<evidence type="ECO:0000313" key="3">
    <source>
        <dbReference type="Proteomes" id="UP000623958"/>
    </source>
</evidence>
<gene>
    <name evidence="2" type="ORF">GCM10009090_20490</name>
</gene>
<dbReference type="Gene3D" id="3.40.109.10">
    <property type="entry name" value="NADH Oxidase"/>
    <property type="match status" value="1"/>
</dbReference>
<dbReference type="AlphaFoldDB" id="A0A919F8A8"/>
<dbReference type="CDD" id="cd02142">
    <property type="entry name" value="McbC_SagB-like_oxidoreductase"/>
    <property type="match status" value="1"/>
</dbReference>
<dbReference type="Pfam" id="PF00881">
    <property type="entry name" value="Nitroreductase"/>
    <property type="match status" value="1"/>
</dbReference>
<dbReference type="EMBL" id="BNBA01000014">
    <property type="protein sequence ID" value="GHH54140.1"/>
    <property type="molecule type" value="Genomic_DNA"/>
</dbReference>
<keyword evidence="3" id="KW-1185">Reference proteome</keyword>
<dbReference type="SUPFAM" id="SSF55469">
    <property type="entry name" value="FMN-dependent nitroreductase-like"/>
    <property type="match status" value="1"/>
</dbReference>
<dbReference type="InterPro" id="IPR000415">
    <property type="entry name" value="Nitroreductase-like"/>
</dbReference>
<dbReference type="NCBIfam" id="TIGR04511">
    <property type="entry name" value="SagB_rel_DH_2"/>
    <property type="match status" value="1"/>
</dbReference>
<dbReference type="Proteomes" id="UP000623958">
    <property type="component" value="Unassembled WGS sequence"/>
</dbReference>
<dbReference type="NCBIfam" id="TIGR03605">
    <property type="entry name" value="antibiot_sagB"/>
    <property type="match status" value="1"/>
</dbReference>
<dbReference type="PANTHER" id="PTHR43745:SF2">
    <property type="entry name" value="NITROREDUCTASE MJ1384-RELATED"/>
    <property type="match status" value="1"/>
</dbReference>
<dbReference type="GO" id="GO:0016491">
    <property type="term" value="F:oxidoreductase activity"/>
    <property type="evidence" value="ECO:0007669"/>
    <property type="project" value="InterPro"/>
</dbReference>
<dbReference type="PANTHER" id="PTHR43745">
    <property type="entry name" value="NITROREDUCTASE MJ1384-RELATED"/>
    <property type="match status" value="1"/>
</dbReference>
<dbReference type="InterPro" id="IPR029479">
    <property type="entry name" value="Nitroreductase"/>
</dbReference>
<sequence>MLVRRCAIVMVEPREEASFDLGSLLAGGAGLARRMRWMAYAAHLDEAVEIDGEQREALGSISSQEWIEAGTLPGELAGRMLDRGLLISDRPDDRFRSRDEAVRTAHWWPLAALAHRHGRWRGLDSVASMEAAGMTDIAGLRRRLGTPPPAVAERVPGERRLRLPHAAHDALDRHWAARSTCRNFDGARALSRETFALMLQRVVMAQASLEREDITFLKKNVASGGGLHPIGTYLLVQRVDGVSPGLYHYHPVDHALEPLQAPPGSLESLARRWLSGQHWFADAPVLVILAARFARSFWKYRQHAKAYRALVLETGHISQALYLSAHDLGLGAFVTAAINEMDVEADLGMDPAQESPIAACGFGWRSQRMQVPEFDPAGKVWMQAAT</sequence>